<protein>
    <submittedName>
        <fullName evidence="2">DUF3093 domain-containing protein</fullName>
    </submittedName>
</protein>
<feature type="transmembrane region" description="Helical" evidence="1">
    <location>
        <begin position="28"/>
        <end position="45"/>
    </location>
</feature>
<accession>A0A2W5U620</accession>
<dbReference type="EMBL" id="QFRA01000018">
    <property type="protein sequence ID" value="PZR04298.1"/>
    <property type="molecule type" value="Genomic_DNA"/>
</dbReference>
<dbReference type="AlphaFoldDB" id="A0A2W5U620"/>
<keyword evidence="1" id="KW-1133">Transmembrane helix</keyword>
<reference evidence="2 3" key="1">
    <citation type="submission" date="2017-08" db="EMBL/GenBank/DDBJ databases">
        <title>Infants hospitalized years apart are colonized by the same room-sourced microbial strains.</title>
        <authorList>
            <person name="Brooks B."/>
            <person name="Olm M.R."/>
            <person name="Firek B.A."/>
            <person name="Baker R."/>
            <person name="Thomas B.C."/>
            <person name="Morowitz M.J."/>
            <person name="Banfield J.F."/>
        </authorList>
    </citation>
    <scope>NUCLEOTIDE SEQUENCE [LARGE SCALE GENOMIC DNA]</scope>
    <source>
        <strain evidence="2">S2_003_000_R1_3</strain>
    </source>
</reference>
<dbReference type="RefSeq" id="WP_303735089.1">
    <property type="nucleotide sequence ID" value="NZ_CAKZHK010000009.1"/>
</dbReference>
<organism evidence="2 3">
    <name type="scientific">Corynebacterium kroppenstedtii</name>
    <dbReference type="NCBI Taxonomy" id="161879"/>
    <lineage>
        <taxon>Bacteria</taxon>
        <taxon>Bacillati</taxon>
        <taxon>Actinomycetota</taxon>
        <taxon>Actinomycetes</taxon>
        <taxon>Mycobacteriales</taxon>
        <taxon>Corynebacteriaceae</taxon>
        <taxon>Corynebacterium</taxon>
    </lineage>
</organism>
<keyword evidence="1" id="KW-0812">Transmembrane</keyword>
<sequence length="169" mass="19135">MNEQRDTPSQKSTRSGDVLYRERQWIPFYWWVAVLGLVVLLSYELGLNRPWYWTLIGAIVFGAAALWSLISLSGNVIRVEKTSHGERWLYVGLAKLPASVIERTLAVPATAKSAAMGRQLDPEAYVVSHAWVPEMVMLVLNDPHDPTPYWLISTKDPDALLEALDRPIY</sequence>
<name>A0A2W5U620_9CORY</name>
<dbReference type="InterPro" id="IPR021443">
    <property type="entry name" value="DUF3093"/>
</dbReference>
<evidence type="ECO:0000256" key="1">
    <source>
        <dbReference type="SAM" id="Phobius"/>
    </source>
</evidence>
<evidence type="ECO:0000313" key="3">
    <source>
        <dbReference type="Proteomes" id="UP000249432"/>
    </source>
</evidence>
<dbReference type="Pfam" id="PF11292">
    <property type="entry name" value="DUF3093"/>
    <property type="match status" value="1"/>
</dbReference>
<proteinExistence type="predicted"/>
<evidence type="ECO:0000313" key="2">
    <source>
        <dbReference type="EMBL" id="PZR04298.1"/>
    </source>
</evidence>
<feature type="transmembrane region" description="Helical" evidence="1">
    <location>
        <begin position="51"/>
        <end position="72"/>
    </location>
</feature>
<gene>
    <name evidence="2" type="ORF">DI525_07355</name>
</gene>
<keyword evidence="1" id="KW-0472">Membrane</keyword>
<dbReference type="Proteomes" id="UP000249432">
    <property type="component" value="Unassembled WGS sequence"/>
</dbReference>
<comment type="caution">
    <text evidence="2">The sequence shown here is derived from an EMBL/GenBank/DDBJ whole genome shotgun (WGS) entry which is preliminary data.</text>
</comment>